<dbReference type="SUPFAM" id="SSF56436">
    <property type="entry name" value="C-type lectin-like"/>
    <property type="match status" value="1"/>
</dbReference>
<gene>
    <name evidence="2" type="ORF">IAC87_05805</name>
</gene>
<dbReference type="Gene3D" id="2.60.40.1080">
    <property type="match status" value="2"/>
</dbReference>
<reference evidence="2" key="1">
    <citation type="submission" date="2020-10" db="EMBL/GenBank/DDBJ databases">
        <authorList>
            <person name="Gilroy R."/>
        </authorList>
    </citation>
    <scope>NUCLEOTIDE SEQUENCE</scope>
    <source>
        <strain evidence="2">B3-2255</strain>
    </source>
</reference>
<dbReference type="PANTHER" id="PTHR23150">
    <property type="entry name" value="SULFATASE MODIFYING FACTOR 1, 2"/>
    <property type="match status" value="1"/>
</dbReference>
<dbReference type="GO" id="GO:0120147">
    <property type="term" value="F:formylglycine-generating oxidase activity"/>
    <property type="evidence" value="ECO:0007669"/>
    <property type="project" value="TreeGrafter"/>
</dbReference>
<sequence length="492" mass="52469">MKNFYKILFFAALSVLVAGCGEKGPDGPDGIEVSGVTLSENSLSIIKGGMSRLSYTVEPEDAEVSSVSWESSDPAVASVDGNGLVTAVEIGQCSVILTVDGFEAECSVFVLGAPVESISVSPETARIEIGEELQLTVTILPEEAASANVQWASSDNGIATVSEAGIVTGVAGGEAVITAVAGEASAECTVTVLGSIVPETVPIPAGTFLMGAPDTEWGHFTNEKPQHQVTITKGFSMTKYEITNWQYAAFLNESGITKDSDNYGRGSVTYENNGSPVTEIQVLVADSRIWAGTPNESDYGLHYENGEWVPVEGCENYPVTYVTWYGAVAYAAWLGGRLPTEAEWEYACRGGQTESLPFGIDDGKRLNQGMANYNTGFYYDYDMGGQFKDPNGIPVGHPVDVGSYPYENGYGLYDMHGNVLEWCSDWYALYDDPAVALTDPHGPVSGEGRVVRGGTFTVSDSFDAISCRSAYRLNAAPSYALTNCGVRVVFDM</sequence>
<dbReference type="InterPro" id="IPR003343">
    <property type="entry name" value="Big_2"/>
</dbReference>
<dbReference type="PANTHER" id="PTHR23150:SF19">
    <property type="entry name" value="FORMYLGLYCINE-GENERATING ENZYME"/>
    <property type="match status" value="1"/>
</dbReference>
<dbReference type="EMBL" id="JADILY010000121">
    <property type="protein sequence ID" value="MBO8482042.1"/>
    <property type="molecule type" value="Genomic_DNA"/>
</dbReference>
<reference evidence="2" key="2">
    <citation type="journal article" date="2021" name="PeerJ">
        <title>Extensive microbial diversity within the chicken gut microbiome revealed by metagenomics and culture.</title>
        <authorList>
            <person name="Gilroy R."/>
            <person name="Ravi A."/>
            <person name="Getino M."/>
            <person name="Pursley I."/>
            <person name="Horton D.L."/>
            <person name="Alikhan N.F."/>
            <person name="Baker D."/>
            <person name="Gharbi K."/>
            <person name="Hall N."/>
            <person name="Watson M."/>
            <person name="Adriaenssens E.M."/>
            <person name="Foster-Nyarko E."/>
            <person name="Jarju S."/>
            <person name="Secka A."/>
            <person name="Antonio M."/>
            <person name="Oren A."/>
            <person name="Chaudhuri R.R."/>
            <person name="La Ragione R."/>
            <person name="Hildebrand F."/>
            <person name="Pallen M.J."/>
        </authorList>
    </citation>
    <scope>NUCLEOTIDE SEQUENCE</scope>
    <source>
        <strain evidence="2">B3-2255</strain>
    </source>
</reference>
<protein>
    <submittedName>
        <fullName evidence="2">SUMF1/EgtB/PvdO family nonheme iron enzyme</fullName>
    </submittedName>
</protein>
<dbReference type="InterPro" id="IPR051043">
    <property type="entry name" value="Sulfatase_Mod_Factor_Kinase"/>
</dbReference>
<evidence type="ECO:0000259" key="1">
    <source>
        <dbReference type="SMART" id="SM00635"/>
    </source>
</evidence>
<dbReference type="InterPro" id="IPR008964">
    <property type="entry name" value="Invasin/intimin_cell_adhesion"/>
</dbReference>
<dbReference type="Pfam" id="PF02368">
    <property type="entry name" value="Big_2"/>
    <property type="match status" value="2"/>
</dbReference>
<dbReference type="PROSITE" id="PS51257">
    <property type="entry name" value="PROKAR_LIPOPROTEIN"/>
    <property type="match status" value="1"/>
</dbReference>
<dbReference type="AlphaFoldDB" id="A0A9D9NQG3"/>
<dbReference type="InterPro" id="IPR005532">
    <property type="entry name" value="SUMF_dom"/>
</dbReference>
<feature type="domain" description="BIG2" evidence="1">
    <location>
        <begin position="32"/>
        <end position="109"/>
    </location>
</feature>
<organism evidence="2 3">
    <name type="scientific">Candidatus Merdivivens faecigallinarum</name>
    <dbReference type="NCBI Taxonomy" id="2840871"/>
    <lineage>
        <taxon>Bacteria</taxon>
        <taxon>Pseudomonadati</taxon>
        <taxon>Bacteroidota</taxon>
        <taxon>Bacteroidia</taxon>
        <taxon>Bacteroidales</taxon>
        <taxon>Muribaculaceae</taxon>
        <taxon>Muribaculaceae incertae sedis</taxon>
        <taxon>Candidatus Merdivivens</taxon>
    </lineage>
</organism>
<dbReference type="InterPro" id="IPR042095">
    <property type="entry name" value="SUMF_sf"/>
</dbReference>
<comment type="caution">
    <text evidence="2">The sequence shown here is derived from an EMBL/GenBank/DDBJ whole genome shotgun (WGS) entry which is preliminary data.</text>
</comment>
<evidence type="ECO:0000313" key="3">
    <source>
        <dbReference type="Proteomes" id="UP000823772"/>
    </source>
</evidence>
<feature type="domain" description="BIG2" evidence="1">
    <location>
        <begin position="114"/>
        <end position="191"/>
    </location>
</feature>
<dbReference type="Pfam" id="PF03781">
    <property type="entry name" value="FGE-sulfatase"/>
    <property type="match status" value="1"/>
</dbReference>
<accession>A0A9D9NQG3</accession>
<dbReference type="Proteomes" id="UP000823772">
    <property type="component" value="Unassembled WGS sequence"/>
</dbReference>
<evidence type="ECO:0000313" key="2">
    <source>
        <dbReference type="EMBL" id="MBO8482042.1"/>
    </source>
</evidence>
<dbReference type="SMART" id="SM00635">
    <property type="entry name" value="BID_2"/>
    <property type="match status" value="2"/>
</dbReference>
<proteinExistence type="predicted"/>
<dbReference type="InterPro" id="IPR016187">
    <property type="entry name" value="CTDL_fold"/>
</dbReference>
<dbReference type="Gene3D" id="3.90.1580.10">
    <property type="entry name" value="paralog of FGE (formylglycine-generating enzyme)"/>
    <property type="match status" value="1"/>
</dbReference>
<dbReference type="SUPFAM" id="SSF49373">
    <property type="entry name" value="Invasin/intimin cell-adhesion fragments"/>
    <property type="match status" value="2"/>
</dbReference>
<name>A0A9D9NQG3_9BACT</name>